<gene>
    <name evidence="1" type="ORF">BMF94_7107</name>
</gene>
<dbReference type="Proteomes" id="UP000237144">
    <property type="component" value="Unassembled WGS sequence"/>
</dbReference>
<evidence type="ECO:0000313" key="2">
    <source>
        <dbReference type="Proteomes" id="UP000237144"/>
    </source>
</evidence>
<proteinExistence type="predicted"/>
<sequence length="36" mass="4010">MPQWHYSLFRVTCSLCTAPDPAAAHTVSVRSLFCGR</sequence>
<organism evidence="1 2">
    <name type="scientific">Rhodotorula taiwanensis</name>
    <dbReference type="NCBI Taxonomy" id="741276"/>
    <lineage>
        <taxon>Eukaryota</taxon>
        <taxon>Fungi</taxon>
        <taxon>Dikarya</taxon>
        <taxon>Basidiomycota</taxon>
        <taxon>Pucciniomycotina</taxon>
        <taxon>Microbotryomycetes</taxon>
        <taxon>Sporidiobolales</taxon>
        <taxon>Sporidiobolaceae</taxon>
        <taxon>Rhodotorula</taxon>
    </lineage>
</organism>
<dbReference type="AlphaFoldDB" id="A0A2S5AZ08"/>
<reference evidence="1 2" key="1">
    <citation type="journal article" date="2018" name="Front. Microbiol.">
        <title>Prospects for Fungal Bioremediation of Acidic Radioactive Waste Sites: Characterization and Genome Sequence of Rhodotorula taiwanensis MD1149.</title>
        <authorList>
            <person name="Tkavc R."/>
            <person name="Matrosova V.Y."/>
            <person name="Grichenko O.E."/>
            <person name="Gostincar C."/>
            <person name="Volpe R.P."/>
            <person name="Klimenkova P."/>
            <person name="Gaidamakova E.K."/>
            <person name="Zhou C.E."/>
            <person name="Stewart B.J."/>
            <person name="Lyman M.G."/>
            <person name="Malfatti S.A."/>
            <person name="Rubinfeld B."/>
            <person name="Courtot M."/>
            <person name="Singh J."/>
            <person name="Dalgard C.L."/>
            <person name="Hamilton T."/>
            <person name="Frey K.G."/>
            <person name="Gunde-Cimerman N."/>
            <person name="Dugan L."/>
            <person name="Daly M.J."/>
        </authorList>
    </citation>
    <scope>NUCLEOTIDE SEQUENCE [LARGE SCALE GENOMIC DNA]</scope>
    <source>
        <strain evidence="1 2">MD1149</strain>
    </source>
</reference>
<keyword evidence="2" id="KW-1185">Reference proteome</keyword>
<comment type="caution">
    <text evidence="1">The sequence shown here is derived from an EMBL/GenBank/DDBJ whole genome shotgun (WGS) entry which is preliminary data.</text>
</comment>
<accession>A0A2S5AZ08</accession>
<protein>
    <submittedName>
        <fullName evidence="1">Uncharacterized protein</fullName>
    </submittedName>
</protein>
<dbReference type="EMBL" id="PJQD01000176">
    <property type="protein sequence ID" value="POY69893.1"/>
    <property type="molecule type" value="Genomic_DNA"/>
</dbReference>
<evidence type="ECO:0000313" key="1">
    <source>
        <dbReference type="EMBL" id="POY69893.1"/>
    </source>
</evidence>
<name>A0A2S5AZ08_9BASI</name>